<evidence type="ECO:0000313" key="1">
    <source>
        <dbReference type="EMBL" id="MBB6181682.1"/>
    </source>
</evidence>
<dbReference type="Proteomes" id="UP000535501">
    <property type="component" value="Unassembled WGS sequence"/>
</dbReference>
<dbReference type="AlphaFoldDB" id="A0A7X0DE89"/>
<evidence type="ECO:0000313" key="2">
    <source>
        <dbReference type="Proteomes" id="UP000535501"/>
    </source>
</evidence>
<dbReference type="EMBL" id="JACHEJ010000012">
    <property type="protein sequence ID" value="MBB6181682.1"/>
    <property type="molecule type" value="Genomic_DNA"/>
</dbReference>
<dbReference type="SUPFAM" id="SSF47240">
    <property type="entry name" value="Ferritin-like"/>
    <property type="match status" value="1"/>
</dbReference>
<proteinExistence type="predicted"/>
<gene>
    <name evidence="1" type="ORF">HNQ75_003670</name>
</gene>
<dbReference type="InterPro" id="IPR012347">
    <property type="entry name" value="Ferritin-like"/>
</dbReference>
<reference evidence="1 2" key="1">
    <citation type="submission" date="2020-08" db="EMBL/GenBank/DDBJ databases">
        <title>Genomic Encyclopedia of Type Strains, Phase IV (KMG-IV): sequencing the most valuable type-strain genomes for metagenomic binning, comparative biology and taxonomic classification.</title>
        <authorList>
            <person name="Goeker M."/>
        </authorList>
    </citation>
    <scope>NUCLEOTIDE SEQUENCE [LARGE SCALE GENOMIC DNA]</scope>
    <source>
        <strain evidence="1 2">DSM 102134</strain>
    </source>
</reference>
<accession>A0A7X0DE89</accession>
<dbReference type="InterPro" id="IPR010287">
    <property type="entry name" value="DUF892_YciF-like"/>
</dbReference>
<dbReference type="Gene3D" id="1.20.1260.10">
    <property type="match status" value="1"/>
</dbReference>
<dbReference type="Pfam" id="PF05974">
    <property type="entry name" value="DUF892"/>
    <property type="match status" value="1"/>
</dbReference>
<organism evidence="1 2">
    <name type="scientific">Pseudorhizobium flavum</name>
    <dbReference type="NCBI Taxonomy" id="1335061"/>
    <lineage>
        <taxon>Bacteria</taxon>
        <taxon>Pseudomonadati</taxon>
        <taxon>Pseudomonadota</taxon>
        <taxon>Alphaproteobacteria</taxon>
        <taxon>Hyphomicrobiales</taxon>
        <taxon>Rhizobiaceae</taxon>
        <taxon>Rhizobium/Agrobacterium group</taxon>
        <taxon>Pseudorhizobium</taxon>
    </lineage>
</organism>
<sequence>MHMKDRFIAWLRDAHAMEEQALTMLTAQANRIQSYPELKARIERHVLETQEHLRLLQELLDTLPSGGISLVRDLTGRLAATAQGLGGVLTSDEVVRGAMAGYAFEHMEIAAYRVLIAAADELGEVEAKAVFERILQEEIAMADWLEGNLDDTTRLYLLRDERDLQAKR</sequence>
<dbReference type="RefSeq" id="WP_077545884.1">
    <property type="nucleotide sequence ID" value="NZ_JACHEJ010000012.1"/>
</dbReference>
<protein>
    <submittedName>
        <fullName evidence="1">Ferritin-like metal-binding protein YciE</fullName>
    </submittedName>
</protein>
<name>A0A7X0DE89_9HYPH</name>
<dbReference type="InterPro" id="IPR009078">
    <property type="entry name" value="Ferritin-like_SF"/>
</dbReference>
<keyword evidence="2" id="KW-1185">Reference proteome</keyword>
<comment type="caution">
    <text evidence="1">The sequence shown here is derived from an EMBL/GenBank/DDBJ whole genome shotgun (WGS) entry which is preliminary data.</text>
</comment>